<dbReference type="GO" id="GO:0003676">
    <property type="term" value="F:nucleic acid binding"/>
    <property type="evidence" value="ECO:0007669"/>
    <property type="project" value="InterPro"/>
</dbReference>
<sequence>MSKLKVAVAGVMRGPSRGWLVGFRMITSMSDIFNIEVKAVLEGLKLAWDRGFRQIEVESDNSFLINVLQNDLAVVSSIDEIRLILDWYSKDWQVKFRYIQRDSNKVVDQLAKMDRGRVNCLVIHEDPPHSVNCERFAGGGYSSINNG</sequence>
<gene>
    <name evidence="3" type="primary">LOC107917190</name>
</gene>
<dbReference type="InterPro" id="IPR036397">
    <property type="entry name" value="RNaseH_sf"/>
</dbReference>
<evidence type="ECO:0000313" key="3">
    <source>
        <dbReference type="RefSeq" id="XP_016702055.1"/>
    </source>
</evidence>
<dbReference type="RefSeq" id="XP_016702055.1">
    <property type="nucleotide sequence ID" value="XM_016846566.1"/>
</dbReference>
<accession>A0A1U8KHW7</accession>
<dbReference type="Pfam" id="PF13456">
    <property type="entry name" value="RVT_3"/>
    <property type="match status" value="1"/>
</dbReference>
<dbReference type="GO" id="GO:0004523">
    <property type="term" value="F:RNA-DNA hybrid ribonuclease activity"/>
    <property type="evidence" value="ECO:0007669"/>
    <property type="project" value="InterPro"/>
</dbReference>
<proteinExistence type="predicted"/>
<dbReference type="KEGG" id="ghi:107917190"/>
<reference evidence="2" key="1">
    <citation type="journal article" date="2020" name="Nat. Genet.">
        <title>Genomic diversifications of five Gossypium allopolyploid species and their impact on cotton improvement.</title>
        <authorList>
            <person name="Chen Z.J."/>
            <person name="Sreedasyam A."/>
            <person name="Ando A."/>
            <person name="Song Q."/>
            <person name="De Santiago L.M."/>
            <person name="Hulse-Kemp A.M."/>
            <person name="Ding M."/>
            <person name="Ye W."/>
            <person name="Kirkbride R.C."/>
            <person name="Jenkins J."/>
            <person name="Plott C."/>
            <person name="Lovell J."/>
            <person name="Lin Y.M."/>
            <person name="Vaughn R."/>
            <person name="Liu B."/>
            <person name="Simpson S."/>
            <person name="Scheffler B.E."/>
            <person name="Wen L."/>
            <person name="Saski C.A."/>
            <person name="Grover C.E."/>
            <person name="Hu G."/>
            <person name="Conover J.L."/>
            <person name="Carlson J.W."/>
            <person name="Shu S."/>
            <person name="Boston L.B."/>
            <person name="Williams M."/>
            <person name="Peterson D.G."/>
            <person name="McGee K."/>
            <person name="Jones D.C."/>
            <person name="Wendel J.F."/>
            <person name="Stelly D.M."/>
            <person name="Grimwood J."/>
            <person name="Schmutz J."/>
        </authorList>
    </citation>
    <scope>NUCLEOTIDE SEQUENCE [LARGE SCALE GENOMIC DNA]</scope>
    <source>
        <strain evidence="2">cv. TM-1</strain>
    </source>
</reference>
<dbReference type="InterPro" id="IPR002156">
    <property type="entry name" value="RNaseH_domain"/>
</dbReference>
<dbReference type="PANTHER" id="PTHR47723:SF24">
    <property type="entry name" value="RNASE H TYPE-1 DOMAIN-CONTAINING PROTEIN"/>
    <property type="match status" value="1"/>
</dbReference>
<reference evidence="3" key="2">
    <citation type="submission" date="2025-08" db="UniProtKB">
        <authorList>
            <consortium name="RefSeq"/>
        </authorList>
    </citation>
    <scope>IDENTIFICATION</scope>
</reference>
<dbReference type="InterPro" id="IPR053151">
    <property type="entry name" value="RNase_H-like"/>
</dbReference>
<dbReference type="AlphaFoldDB" id="A0A1U8KHW7"/>
<name>A0A1U8KHW7_GOSHI</name>
<evidence type="ECO:0000259" key="1">
    <source>
        <dbReference type="Pfam" id="PF13456"/>
    </source>
</evidence>
<dbReference type="InterPro" id="IPR012337">
    <property type="entry name" value="RNaseH-like_sf"/>
</dbReference>
<dbReference type="PaxDb" id="3635-A0A1U8KHW7"/>
<dbReference type="Gene3D" id="3.30.420.10">
    <property type="entry name" value="Ribonuclease H-like superfamily/Ribonuclease H"/>
    <property type="match status" value="1"/>
</dbReference>
<dbReference type="OrthoDB" id="980456at2759"/>
<keyword evidence="2" id="KW-1185">Reference proteome</keyword>
<protein>
    <recommendedName>
        <fullName evidence="1">RNase H type-1 domain-containing protein</fullName>
    </recommendedName>
</protein>
<dbReference type="GeneID" id="107917190"/>
<feature type="domain" description="RNase H type-1" evidence="1">
    <location>
        <begin position="7"/>
        <end position="113"/>
    </location>
</feature>
<dbReference type="PANTHER" id="PTHR47723">
    <property type="entry name" value="OS05G0353850 PROTEIN"/>
    <property type="match status" value="1"/>
</dbReference>
<evidence type="ECO:0000313" key="2">
    <source>
        <dbReference type="Proteomes" id="UP000818029"/>
    </source>
</evidence>
<dbReference type="SUPFAM" id="SSF53098">
    <property type="entry name" value="Ribonuclease H-like"/>
    <property type="match status" value="1"/>
</dbReference>
<dbReference type="InterPro" id="IPR044730">
    <property type="entry name" value="RNase_H-like_dom_plant"/>
</dbReference>
<organism evidence="2 3">
    <name type="scientific">Gossypium hirsutum</name>
    <name type="common">Upland cotton</name>
    <name type="synonym">Gossypium mexicanum</name>
    <dbReference type="NCBI Taxonomy" id="3635"/>
    <lineage>
        <taxon>Eukaryota</taxon>
        <taxon>Viridiplantae</taxon>
        <taxon>Streptophyta</taxon>
        <taxon>Embryophyta</taxon>
        <taxon>Tracheophyta</taxon>
        <taxon>Spermatophyta</taxon>
        <taxon>Magnoliopsida</taxon>
        <taxon>eudicotyledons</taxon>
        <taxon>Gunneridae</taxon>
        <taxon>Pentapetalae</taxon>
        <taxon>rosids</taxon>
        <taxon>malvids</taxon>
        <taxon>Malvales</taxon>
        <taxon>Malvaceae</taxon>
        <taxon>Malvoideae</taxon>
        <taxon>Gossypium</taxon>
    </lineage>
</organism>
<dbReference type="CDD" id="cd06222">
    <property type="entry name" value="RNase_H_like"/>
    <property type="match status" value="1"/>
</dbReference>
<dbReference type="Proteomes" id="UP000818029">
    <property type="component" value="Chromosome D01"/>
</dbReference>